<reference evidence="1 2" key="1">
    <citation type="submission" date="2021-02" db="EMBL/GenBank/DDBJ databases">
        <title>De Novo genome assembly of isolated myxobacteria.</title>
        <authorList>
            <person name="Stevens D.C."/>
        </authorList>
    </citation>
    <scope>NUCLEOTIDE SEQUENCE [LARGE SCALE GENOMIC DNA]</scope>
    <source>
        <strain evidence="1 2">SCHIC003</strain>
    </source>
</reference>
<dbReference type="CDD" id="cd18773">
    <property type="entry name" value="PDC1_HK_sensor"/>
    <property type="match status" value="1"/>
</dbReference>
<evidence type="ECO:0000313" key="2">
    <source>
        <dbReference type="Proteomes" id="UP000663090"/>
    </source>
</evidence>
<dbReference type="EMBL" id="CP071091">
    <property type="protein sequence ID" value="QSQ15648.1"/>
    <property type="molecule type" value="Genomic_DNA"/>
</dbReference>
<dbReference type="Proteomes" id="UP000663090">
    <property type="component" value="Chromosome"/>
</dbReference>
<organism evidence="1 2">
    <name type="scientific">Myxococcus landrumensis</name>
    <dbReference type="NCBI Taxonomy" id="2813577"/>
    <lineage>
        <taxon>Bacteria</taxon>
        <taxon>Pseudomonadati</taxon>
        <taxon>Myxococcota</taxon>
        <taxon>Myxococcia</taxon>
        <taxon>Myxococcales</taxon>
        <taxon>Cystobacterineae</taxon>
        <taxon>Myxococcaceae</taxon>
        <taxon>Myxococcus</taxon>
    </lineage>
</organism>
<gene>
    <name evidence="1" type="ORF">JY572_06170</name>
</gene>
<name>A0ABX7NAH0_9BACT</name>
<proteinExistence type="predicted"/>
<sequence length="178" mass="19417">MWCIGVVLTVLAGMPPDGVAQLEKVEALLPVLQRLAVDPELVRAVKAQNARGASLTSIRAEDDAWLATPALTAAKQRVLESAGARVLARHRASLGRRVAEIFAMDRRGALVGATRRTSDYWQGDEDKFRVPFNEGRVLKEKPFFDESSQAYVIQVSLPVRDGRQVIGAITVGLSLLDL</sequence>
<dbReference type="RefSeq" id="WP_206717343.1">
    <property type="nucleotide sequence ID" value="NZ_CP071091.1"/>
</dbReference>
<dbReference type="Gene3D" id="3.30.450.20">
    <property type="entry name" value="PAS domain"/>
    <property type="match status" value="1"/>
</dbReference>
<protein>
    <submittedName>
        <fullName evidence="1">PDC sensor domain-containing protein</fullName>
    </submittedName>
</protein>
<keyword evidence="2" id="KW-1185">Reference proteome</keyword>
<evidence type="ECO:0000313" key="1">
    <source>
        <dbReference type="EMBL" id="QSQ15648.1"/>
    </source>
</evidence>
<accession>A0ABX7NAH0</accession>